<evidence type="ECO:0000256" key="9">
    <source>
        <dbReference type="PROSITE-ProRule" id="PRU10141"/>
    </source>
</evidence>
<dbReference type="GO" id="GO:0004674">
    <property type="term" value="F:protein serine/threonine kinase activity"/>
    <property type="evidence" value="ECO:0000318"/>
    <property type="project" value="GO_Central"/>
</dbReference>
<dbReference type="RefSeq" id="XP_042927526.1">
    <property type="nucleotide sequence ID" value="XM_043059893.1"/>
</dbReference>
<evidence type="ECO:0000256" key="3">
    <source>
        <dbReference type="ARBA" id="ARBA00022679"/>
    </source>
</evidence>
<keyword evidence="2" id="KW-0723">Serine/threonine-protein kinase</keyword>
<dbReference type="InterPro" id="IPR000719">
    <property type="entry name" value="Prot_kinase_dom"/>
</dbReference>
<keyword evidence="13" id="KW-1185">Reference proteome</keyword>
<dbReference type="FunFam" id="1.10.510.10:FF:000980">
    <property type="entry name" value="Predicted protein"/>
    <property type="match status" value="1"/>
</dbReference>
<evidence type="ECO:0000256" key="8">
    <source>
        <dbReference type="ARBA" id="ARBA00048367"/>
    </source>
</evidence>
<dbReference type="RefSeq" id="XP_042927527.1">
    <property type="nucleotide sequence ID" value="XM_043059892.1"/>
</dbReference>
<evidence type="ECO:0000256" key="2">
    <source>
        <dbReference type="ARBA" id="ARBA00022527"/>
    </source>
</evidence>
<evidence type="ECO:0000313" key="13">
    <source>
        <dbReference type="Proteomes" id="UP000006906"/>
    </source>
</evidence>
<feature type="binding site" evidence="9">
    <location>
        <position position="33"/>
    </location>
    <ligand>
        <name>ATP</name>
        <dbReference type="ChEBI" id="CHEBI:30616"/>
    </ligand>
</feature>
<dbReference type="Gene3D" id="1.10.510.10">
    <property type="entry name" value="Transferase(Phosphotransferase) domain 1"/>
    <property type="match status" value="1"/>
</dbReference>
<evidence type="ECO:0000256" key="5">
    <source>
        <dbReference type="ARBA" id="ARBA00022777"/>
    </source>
</evidence>
<feature type="compositionally biased region" description="Low complexity" evidence="10">
    <location>
        <begin position="658"/>
        <end position="678"/>
    </location>
</feature>
<dbReference type="OrthoDB" id="548267at2759"/>
<dbReference type="EMBL" id="CM008963">
    <property type="protein sequence ID" value="PNW87165.1"/>
    <property type="molecule type" value="Genomic_DNA"/>
</dbReference>
<dbReference type="InterPro" id="IPR011009">
    <property type="entry name" value="Kinase-like_dom_sf"/>
</dbReference>
<feature type="region of interest" description="Disordered" evidence="10">
    <location>
        <begin position="1840"/>
        <end position="1926"/>
    </location>
</feature>
<gene>
    <name evidence="12" type="ORF">CHLRE_02g111500v5</name>
</gene>
<name>A0A2K3E304_CHLRE</name>
<dbReference type="GO" id="GO:0005634">
    <property type="term" value="C:nucleus"/>
    <property type="evidence" value="ECO:0000318"/>
    <property type="project" value="GO_Central"/>
</dbReference>
<comment type="catalytic activity">
    <reaction evidence="8">
        <text>L-seryl-[protein] + ATP = O-phospho-L-seryl-[protein] + ADP + H(+)</text>
        <dbReference type="Rhea" id="RHEA:17989"/>
        <dbReference type="Rhea" id="RHEA-COMP:9863"/>
        <dbReference type="Rhea" id="RHEA-COMP:11604"/>
        <dbReference type="ChEBI" id="CHEBI:15378"/>
        <dbReference type="ChEBI" id="CHEBI:29999"/>
        <dbReference type="ChEBI" id="CHEBI:30616"/>
        <dbReference type="ChEBI" id="CHEBI:83421"/>
        <dbReference type="ChEBI" id="CHEBI:456216"/>
        <dbReference type="EC" id="2.7.11.22"/>
    </reaction>
</comment>
<dbReference type="Gramene" id="PNW87165">
    <property type="protein sequence ID" value="PNW87165"/>
    <property type="gene ID" value="CHLRE_02g111500v5"/>
</dbReference>
<dbReference type="PROSITE" id="PS00108">
    <property type="entry name" value="PROTEIN_KINASE_ST"/>
    <property type="match status" value="1"/>
</dbReference>
<dbReference type="ExpressionAtlas" id="A0A2K3E304">
    <property type="expression patterns" value="differential"/>
</dbReference>
<feature type="domain" description="Protein kinase" evidence="11">
    <location>
        <begin position="4"/>
        <end position="294"/>
    </location>
</feature>
<feature type="region of interest" description="Disordered" evidence="10">
    <location>
        <begin position="817"/>
        <end position="838"/>
    </location>
</feature>
<feature type="region of interest" description="Disordered" evidence="10">
    <location>
        <begin position="718"/>
        <end position="742"/>
    </location>
</feature>
<dbReference type="Pfam" id="PF00069">
    <property type="entry name" value="Pkinase"/>
    <property type="match status" value="1"/>
</dbReference>
<dbReference type="FunFam" id="3.30.200.20:FF:000049">
    <property type="entry name" value="cyclin-dependent kinase-like 1 isoform X1"/>
    <property type="match status" value="1"/>
</dbReference>
<reference evidence="12" key="2">
    <citation type="submission" date="2017-07" db="EMBL/GenBank/DDBJ databases">
        <title>WGS assembly of Chlamydomonas reinhardtii.</title>
        <authorList>
            <consortium name="Chlamydomonas Annotation Team"/>
            <consortium name="JGI Annotation Team"/>
            <person name="Merchant S.S."/>
            <person name="Prochnik S.E."/>
            <person name="Vallon O."/>
            <person name="Harris E.H."/>
            <person name="Karpowicz S.J."/>
            <person name="Witman G.B."/>
            <person name="Terry A."/>
            <person name="Salamov A."/>
            <person name="Fritz-Laylin L.K."/>
            <person name="Marechal-Drouard L."/>
            <person name="Marshall W.F."/>
            <person name="Qu L.H."/>
            <person name="Nelson D.R."/>
            <person name="Sanderfoot A.A."/>
            <person name="Spalding M.H."/>
            <person name="Kapitonov V.V."/>
            <person name="Ren Q."/>
            <person name="Ferris P."/>
            <person name="Lindquist E."/>
            <person name="Shapiro H."/>
            <person name="Lucas S.M."/>
            <person name="Grimwood J."/>
            <person name="Schmutz J."/>
            <person name="Grigoriev I.V."/>
            <person name="Rokhsar D.S."/>
        </authorList>
    </citation>
    <scope>NUCLEOTIDE SEQUENCE</scope>
    <source>
        <strain evidence="12">CC-503 cw92 mt+</strain>
    </source>
</reference>
<evidence type="ECO:0000256" key="10">
    <source>
        <dbReference type="SAM" id="MobiDB-lite"/>
    </source>
</evidence>
<dbReference type="InterPro" id="IPR008271">
    <property type="entry name" value="Ser/Thr_kinase_AS"/>
</dbReference>
<feature type="region of interest" description="Disordered" evidence="10">
    <location>
        <begin position="547"/>
        <end position="582"/>
    </location>
</feature>
<feature type="region of interest" description="Disordered" evidence="10">
    <location>
        <begin position="1497"/>
        <end position="1523"/>
    </location>
</feature>
<keyword evidence="6 9" id="KW-0067">ATP-binding</keyword>
<dbReference type="GO" id="GO:0004693">
    <property type="term" value="F:cyclin-dependent protein serine/threonine kinase activity"/>
    <property type="evidence" value="ECO:0007669"/>
    <property type="project" value="UniProtKB-EC"/>
</dbReference>
<feature type="compositionally biased region" description="Low complexity" evidence="10">
    <location>
        <begin position="1889"/>
        <end position="1909"/>
    </location>
</feature>
<keyword evidence="5" id="KW-0418">Kinase</keyword>
<evidence type="ECO:0000256" key="4">
    <source>
        <dbReference type="ARBA" id="ARBA00022741"/>
    </source>
</evidence>
<dbReference type="InterPro" id="IPR050117">
    <property type="entry name" value="MAPK"/>
</dbReference>
<dbReference type="Gene3D" id="3.30.200.20">
    <property type="entry name" value="Phosphorylase Kinase, domain 1"/>
    <property type="match status" value="1"/>
</dbReference>
<evidence type="ECO:0000256" key="1">
    <source>
        <dbReference type="ARBA" id="ARBA00012425"/>
    </source>
</evidence>
<evidence type="ECO:0000313" key="12">
    <source>
        <dbReference type="EMBL" id="PNW87165.1"/>
    </source>
</evidence>
<dbReference type="EMBL" id="CM008963">
    <property type="protein sequence ID" value="PNW87164.1"/>
    <property type="molecule type" value="Genomic_DNA"/>
</dbReference>
<dbReference type="PROSITE" id="PS00107">
    <property type="entry name" value="PROTEIN_KINASE_ATP"/>
    <property type="match status" value="1"/>
</dbReference>
<dbReference type="SUPFAM" id="SSF56112">
    <property type="entry name" value="Protein kinase-like (PK-like)"/>
    <property type="match status" value="1"/>
</dbReference>
<dbReference type="SMART" id="SM00220">
    <property type="entry name" value="S_TKc"/>
    <property type="match status" value="1"/>
</dbReference>
<dbReference type="PROSITE" id="PS50011">
    <property type="entry name" value="PROTEIN_KINASE_DOM"/>
    <property type="match status" value="1"/>
</dbReference>
<reference evidence="12 13" key="1">
    <citation type="journal article" date="2007" name="Science">
        <title>The Chlamydomonas genome reveals the evolution of key animal and plant functions.</title>
        <authorList>
            <person name="Merchant S.S."/>
            <person name="Prochnik S.E."/>
            <person name="Vallon O."/>
            <person name="Harris E.H."/>
            <person name="Karpowicz S.J."/>
            <person name="Witman G.B."/>
            <person name="Terry A."/>
            <person name="Salamov A."/>
            <person name="Fritz-Laylin L.K."/>
            <person name="Marechal-Drouard L."/>
            <person name="Marshall W.F."/>
            <person name="Qu L.H."/>
            <person name="Nelson D.R."/>
            <person name="Sanderfoot A.A."/>
            <person name="Spalding M.H."/>
            <person name="Kapitonov V.V."/>
            <person name="Ren Q."/>
            <person name="Ferris P."/>
            <person name="Lindquist E."/>
            <person name="Shapiro H."/>
            <person name="Lucas S.M."/>
            <person name="Grimwood J."/>
            <person name="Schmutz J."/>
            <person name="Cardol P."/>
            <person name="Cerutti H."/>
            <person name="Chanfreau G."/>
            <person name="Chen C.L."/>
            <person name="Cognat V."/>
            <person name="Croft M.T."/>
            <person name="Dent R."/>
            <person name="Dutcher S."/>
            <person name="Fernandez E."/>
            <person name="Fukuzawa H."/>
            <person name="Gonzalez-Ballester D."/>
            <person name="Gonzalez-Halphen D."/>
            <person name="Hallmann A."/>
            <person name="Hanikenne M."/>
            <person name="Hippler M."/>
            <person name="Inwood W."/>
            <person name="Jabbari K."/>
            <person name="Kalanon M."/>
            <person name="Kuras R."/>
            <person name="Lefebvre P.A."/>
            <person name="Lemaire S.D."/>
            <person name="Lobanov A.V."/>
            <person name="Lohr M."/>
            <person name="Manuell A."/>
            <person name="Meier I."/>
            <person name="Mets L."/>
            <person name="Mittag M."/>
            <person name="Mittelmeier T."/>
            <person name="Moroney J.V."/>
            <person name="Moseley J."/>
            <person name="Napoli C."/>
            <person name="Nedelcu A.M."/>
            <person name="Niyogi K."/>
            <person name="Novoselov S.V."/>
            <person name="Paulsen I.T."/>
            <person name="Pazour G."/>
            <person name="Purton S."/>
            <person name="Ral J.P."/>
            <person name="Riano-Pachon D.M."/>
            <person name="Riekhof W."/>
            <person name="Rymarquis L."/>
            <person name="Schroda M."/>
            <person name="Stern D."/>
            <person name="Umen J."/>
            <person name="Willows R."/>
            <person name="Wilson N."/>
            <person name="Zimmer S.L."/>
            <person name="Allmer J."/>
            <person name="Balk J."/>
            <person name="Bisova K."/>
            <person name="Chen C.J."/>
            <person name="Elias M."/>
            <person name="Gendler K."/>
            <person name="Hauser C."/>
            <person name="Lamb M.R."/>
            <person name="Ledford H."/>
            <person name="Long J.C."/>
            <person name="Minagawa J."/>
            <person name="Page M.D."/>
            <person name="Pan J."/>
            <person name="Pootakham W."/>
            <person name="Roje S."/>
            <person name="Rose A."/>
            <person name="Stahlberg E."/>
            <person name="Terauchi A.M."/>
            <person name="Yang P."/>
            <person name="Ball S."/>
            <person name="Bowler C."/>
            <person name="Dieckmann C.L."/>
            <person name="Gladyshev V.N."/>
            <person name="Green P."/>
            <person name="Jorgensen R."/>
            <person name="Mayfield S."/>
            <person name="Mueller-Roeber B."/>
            <person name="Rajamani S."/>
            <person name="Sayre R.T."/>
            <person name="Brokstein P."/>
            <person name="Dubchak I."/>
            <person name="Goodstein D."/>
            <person name="Hornick L."/>
            <person name="Huang Y.W."/>
            <person name="Jhaveri J."/>
            <person name="Luo Y."/>
            <person name="Martinez D."/>
            <person name="Ngau W.C."/>
            <person name="Otillar B."/>
            <person name="Poliakov A."/>
            <person name="Porter A."/>
            <person name="Szajkowski L."/>
            <person name="Werner G."/>
            <person name="Zhou K."/>
            <person name="Grigoriev I.V."/>
            <person name="Rokhsar D.S."/>
            <person name="Grossman A.R."/>
        </authorList>
    </citation>
    <scope>NUCLEOTIDE SEQUENCE [LARGE SCALE GENOMIC DNA]</scope>
    <source>
        <strain evidence="13">CC-503</strain>
        <strain evidence="12">CC-503 cw92 mt+</strain>
    </source>
</reference>
<dbReference type="Proteomes" id="UP000006906">
    <property type="component" value="Chromosome 2"/>
</dbReference>
<evidence type="ECO:0000256" key="6">
    <source>
        <dbReference type="ARBA" id="ARBA00022840"/>
    </source>
</evidence>
<dbReference type="EC" id="2.7.11.22" evidence="1"/>
<keyword evidence="3" id="KW-0808">Transferase</keyword>
<feature type="compositionally biased region" description="Low complexity" evidence="10">
    <location>
        <begin position="547"/>
        <end position="558"/>
    </location>
</feature>
<feature type="region of interest" description="Disordered" evidence="10">
    <location>
        <begin position="651"/>
        <end position="681"/>
    </location>
</feature>
<sequence>MENYEYLGDLGSGSYGFVWKCVQRSTGRVVAVKGFKLAHTDKKFLDAAIREVRMLRNATDHPNIIQLLEAFRSSTGRVYMVFEFADKCLSAELHKRFTCGLPAGQTRVVLWQVLAAVAHLHSKKIIHRDIKPGNILMTSDGVVKLCDFGFARLTRGDPYQPDRFSSYVVTRWYRSPEMLVSDLYGAPSDIWSLGCTFAELATGRPLFPGASSLDQLWRIMRCMGPLPPTQAERFAAAATAAGLPEAPPPPPRGKSLWQRLPELDSRLLDLVQACVRLDPAQRPTAVQLMQMPYFHEIPKAIAGSRLEQLYLAIGSGTGYPGSALGRTASARFRQMQQLAAQQKAAGAAAGGAGSGTQPNVASVPAGGSAGVRGLGGSVTVSVMSPEELLASPRGGHATSGSVKRPASVLLSSVAEAVLGEKPSAGDGSGDCSIFPLAPPLPHIPMVDIAMLLSAQQQQQVQPQHQLQQAPLQGSQRYAAASAAAVVPLAATAAAGPSSSRLHSVSSPFKTVPMLPPLQPAPTSGDVVMPAAAAPIIAAAAASAAMSQSPRSSASMSSPSPHPPGTRRQLSGTSPRGAAPAGTASGRNLLAAATAGAGAAAGRQASGRGLPMGGLVGGVAAPESTGGGSSPTAAGVAVAVPPSVRLAHLSSLSPRQRQHLPQLSPLQRQQQSQALPAAATSVAMPPSAFLDAEARGDSLGSGSGGDGEETDDEILAARQGCRRNRQGYERDGSASRLGRNAGGAVPAGAAAMATATGGAAAAAALPPASASIMPVEAHAMPGLGLLEGYDAQDTSDDDEAQVSDDDELMAFYVARKSGGRGRRGGAAGTRATGSRRKVASAAAASTGALTTPAPAAASAAAMSASGAMHGAAAPAAAATKAAAAATRDELIGVALQAAAAVDMATQEMHMAGSTGGGMQPMQMEADAGMSLHVAAATTAAPLRGAHHNGVAAVDAAAPSPALASWPTAAAPAAGIIAASGLGPRAVAAQPPQRPLPHAGIHQQHHGLYGTQGSHHRQTMPRTTGGGGSSRGSTGTGATPVAAGLNRRVTAMVLGTGLEDAVSHASAAANPNTAATGTPASAAVAAASAPAQPRPLAPAALASCSPTPAVTITSAAATPVVAPLPPPPRFPTGAVAKRATVASYLAISQPNGSMAVTSASVLASGTSATVATADAAVAASSGTTVSQPLPVPRSVARGGQGAGMSGGIIVGTDTGGTGPVAGAVRGAATATGLTHMGTGSLPTVGSIGPGLRHHNHATTMGLTLMAPHESGPRGLGGGAAVTPSAAGVHLQGHGPASLPYGRASLPVQGGSYVGFSTGSANRRMLSRQGSTVFNQLMYDALPEIGTPGGAPDVPAGTPPPQRRRAVMSGFTPCRTAAARAAAEGLPAAAAMAAAMGSNTTDLSVAFSPIAVARHEDPLSIGDGHGLERSSVGAAPGFRSVQFGLACGAGGAYPGASAAGGAHRRQASMQMQTAYTASVGIMGAAGSDLGPSAATAIPGGGAAGGRGSGSYHSHASDTGMLMGSSAPVSHAMHPGYGSGSGSMGGSYRWPGQRILVPDQAHGLATATVTAASGPAGGPPVRGGRLPQAVGLAASGSSQQTSGSAASGAGPLGSGTTVGAAAGAHAAAATPGRSRLGSGILGRMSDDPAGGSMLGAGVGAGAGGGGSHGQHPVLVCTADDVHCSSALNIELDGSCSVGNNTGGGNSAGMWGFGPMAGYPAGAGAASGAVIAARAGGGGRSRWLGSGVIDSLPEDREVLHVAGVDDWRLGNSPGIAGGAGSGVGMAELVLGASDHYSSGLPPAPTSGPTLAEVSAAVAGAILAPSSSSAMGFGYKLSPRGQPATIPGQAGLMGLRPKSPAGSLELLRGRTNGHAGQASYGHGPSGLHQAGGALGSPSSPRSPGSGDAPGRPGSAQLPLAGDGSGMRFAANGSPSRAWVTEGCAAGGGTIGAAAVADVGAAAGAAGKLASADKAEKSKWPRAKALLGGKLISSLVKKFKDGVQVSDRK</sequence>
<keyword evidence="4 9" id="KW-0547">Nucleotide-binding</keyword>
<evidence type="ECO:0000256" key="7">
    <source>
        <dbReference type="ARBA" id="ARBA00047811"/>
    </source>
</evidence>
<dbReference type="Gramene" id="PNW87164">
    <property type="protein sequence ID" value="PNW87164"/>
    <property type="gene ID" value="CHLRE_02g111500v5"/>
</dbReference>
<dbReference type="GeneID" id="5725474"/>
<proteinExistence type="predicted"/>
<accession>A0A2K3E304</accession>
<feature type="region of interest" description="Disordered" evidence="10">
    <location>
        <begin position="984"/>
        <end position="1041"/>
    </location>
</feature>
<comment type="catalytic activity">
    <reaction evidence="7">
        <text>L-threonyl-[protein] + ATP = O-phospho-L-threonyl-[protein] + ADP + H(+)</text>
        <dbReference type="Rhea" id="RHEA:46608"/>
        <dbReference type="Rhea" id="RHEA-COMP:11060"/>
        <dbReference type="Rhea" id="RHEA-COMP:11605"/>
        <dbReference type="ChEBI" id="CHEBI:15378"/>
        <dbReference type="ChEBI" id="CHEBI:30013"/>
        <dbReference type="ChEBI" id="CHEBI:30616"/>
        <dbReference type="ChEBI" id="CHEBI:61977"/>
        <dbReference type="ChEBI" id="CHEBI:456216"/>
        <dbReference type="EC" id="2.7.11.22"/>
    </reaction>
</comment>
<dbReference type="PANTHER" id="PTHR24055">
    <property type="entry name" value="MITOGEN-ACTIVATED PROTEIN KINASE"/>
    <property type="match status" value="1"/>
</dbReference>
<dbReference type="KEGG" id="cre:CHLRE_02g111500v5"/>
<dbReference type="GO" id="GO:0005524">
    <property type="term" value="F:ATP binding"/>
    <property type="evidence" value="ECO:0007669"/>
    <property type="project" value="UniProtKB-UniRule"/>
</dbReference>
<organism evidence="12 13">
    <name type="scientific">Chlamydomonas reinhardtii</name>
    <name type="common">Chlamydomonas smithii</name>
    <dbReference type="NCBI Taxonomy" id="3055"/>
    <lineage>
        <taxon>Eukaryota</taxon>
        <taxon>Viridiplantae</taxon>
        <taxon>Chlorophyta</taxon>
        <taxon>core chlorophytes</taxon>
        <taxon>Chlorophyceae</taxon>
        <taxon>CS clade</taxon>
        <taxon>Chlamydomonadales</taxon>
        <taxon>Chlamydomonadaceae</taxon>
        <taxon>Chlamydomonas</taxon>
    </lineage>
</organism>
<dbReference type="InterPro" id="IPR017441">
    <property type="entry name" value="Protein_kinase_ATP_BS"/>
</dbReference>
<evidence type="ECO:0000259" key="11">
    <source>
        <dbReference type="PROSITE" id="PS50011"/>
    </source>
</evidence>
<protein>
    <recommendedName>
        <fullName evidence="1">cyclin-dependent kinase</fullName>
        <ecNumber evidence="1">2.7.11.22</ecNumber>
    </recommendedName>
</protein>